<dbReference type="AlphaFoldDB" id="A0A1T4KKV9"/>
<dbReference type="Proteomes" id="UP000191153">
    <property type="component" value="Unassembled WGS sequence"/>
</dbReference>
<evidence type="ECO:0000256" key="1">
    <source>
        <dbReference type="ARBA" id="ARBA00022801"/>
    </source>
</evidence>
<evidence type="ECO:0000313" key="5">
    <source>
        <dbReference type="EMBL" id="SJZ43003.1"/>
    </source>
</evidence>
<name>A0A1T4KKV9_9FUSO</name>
<sequence>MKLMKDKDLKYLELLGQKFPTIASTATEIINLKAILNLPKGTEHFISDIHGEFEAFSHVLKNGSGAIKEKIEEIFSRSLRDDEKRQLATVIYYPKEKIEEIEKREINIEEWYRITIDRLLKILRVVSSKYTSSKVRKSLPEDFAYIIQELLYERDGVPNKLEYVDEIIETIISIGRGKYFVEALGNVIQRLVVDRLHIVGDIYDRGPAPNLVLDKLKKHKHVDIQWGNHDILWMGAGAGEIGCIANVVRICTRYSNREILEDVYGINLLPLATFAMDVYKDDECLNFIPKDNSKYRERDIKLISKMHKAISIIQFKIEGKIIGENPHFNMENRALLDKINYDTFEIELDGKLYKLNDKNFPTIDRNNPYKLSEEENEIIVKLQNSFLRSEKLQNHISFLFAKGSMYLKYNGNLLYHGCVPLDKNGNMEEIEILNKKVKGKEYFDICDAICRKGYFGKCEDVKIYRDYFWYFWCGKYSPLFGKNSMKTFERYFVDDKSTHKEIKNHYYDFYENEKIYENILEDFALSKRTSRIINGHVPVKSKDGENPIKAKGKVLVIDGGYSRAYQDKTGIGGYTLVYNSQTLRIVAHEPFTSRENAIKNCLDIHSTTVTIDRSIDRIRVGDTDVGRGIKEQIIDLQNLLCAYRKGLIKERIK</sequence>
<keyword evidence="3 4" id="KW-0119">Carbohydrate metabolism</keyword>
<dbReference type="GO" id="GO:0006094">
    <property type="term" value="P:gluconeogenesis"/>
    <property type="evidence" value="ECO:0007669"/>
    <property type="project" value="UniProtKB-UniRule"/>
</dbReference>
<dbReference type="EMBL" id="FUWX01000005">
    <property type="protein sequence ID" value="SJZ43003.1"/>
    <property type="molecule type" value="Genomic_DNA"/>
</dbReference>
<keyword evidence="2 4" id="KW-0464">Manganese</keyword>
<dbReference type="HAMAP" id="MF_01854">
    <property type="entry name" value="FBPase_class3"/>
    <property type="match status" value="1"/>
</dbReference>
<dbReference type="SUPFAM" id="SSF56300">
    <property type="entry name" value="Metallo-dependent phosphatases"/>
    <property type="match status" value="2"/>
</dbReference>
<dbReference type="PIRSF" id="PIRSF000906">
    <property type="entry name" value="FBPtase_Bacill"/>
    <property type="match status" value="1"/>
</dbReference>
<protein>
    <recommendedName>
        <fullName evidence="4">Fructose-1,6-bisphosphatase class 3</fullName>
        <shortName evidence="4">FBPase class 3</shortName>
        <ecNumber evidence="4">3.1.3.11</ecNumber>
    </recommendedName>
    <alternativeName>
        <fullName evidence="4">D-fructose-1,6-bisphosphate 1-phosphohydrolase class 3</fullName>
    </alternativeName>
</protein>
<evidence type="ECO:0000313" key="6">
    <source>
        <dbReference type="Proteomes" id="UP000191153"/>
    </source>
</evidence>
<dbReference type="GO" id="GO:0042132">
    <property type="term" value="F:fructose 1,6-bisphosphate 1-phosphatase activity"/>
    <property type="evidence" value="ECO:0007669"/>
    <property type="project" value="UniProtKB-UniRule"/>
</dbReference>
<dbReference type="Pfam" id="PF06874">
    <property type="entry name" value="FBPase_2"/>
    <property type="match status" value="1"/>
</dbReference>
<dbReference type="STRING" id="180163.SAMN02745174_00478"/>
<comment type="pathway">
    <text evidence="4">Carbohydrate biosynthesis; gluconeogenesis.</text>
</comment>
<dbReference type="UniPathway" id="UPA00138"/>
<dbReference type="EC" id="3.1.3.11" evidence="4"/>
<dbReference type="InterPro" id="IPR009164">
    <property type="entry name" value="FBPtase_class3"/>
</dbReference>
<proteinExistence type="inferred from homology"/>
<gene>
    <name evidence="4" type="primary">fbp</name>
    <name evidence="5" type="ORF">SAMN02745174_00478</name>
</gene>
<dbReference type="InterPro" id="IPR029052">
    <property type="entry name" value="Metallo-depent_PP-like"/>
</dbReference>
<keyword evidence="1 4" id="KW-0378">Hydrolase</keyword>
<evidence type="ECO:0000256" key="3">
    <source>
        <dbReference type="ARBA" id="ARBA00023277"/>
    </source>
</evidence>
<dbReference type="Gene3D" id="3.60.21.10">
    <property type="match status" value="1"/>
</dbReference>
<evidence type="ECO:0000256" key="2">
    <source>
        <dbReference type="ARBA" id="ARBA00023211"/>
    </source>
</evidence>
<comment type="similarity">
    <text evidence="4">Belongs to the FBPase class 3 family.</text>
</comment>
<comment type="cofactor">
    <cofactor evidence="4">
        <name>Mn(2+)</name>
        <dbReference type="ChEBI" id="CHEBI:29035"/>
    </cofactor>
</comment>
<organism evidence="5 6">
    <name type="scientific">Cetobacterium ceti</name>
    <dbReference type="NCBI Taxonomy" id="180163"/>
    <lineage>
        <taxon>Bacteria</taxon>
        <taxon>Fusobacteriati</taxon>
        <taxon>Fusobacteriota</taxon>
        <taxon>Fusobacteriia</taxon>
        <taxon>Fusobacteriales</taxon>
        <taxon>Fusobacteriaceae</taxon>
        <taxon>Cetobacterium</taxon>
    </lineage>
</organism>
<reference evidence="5 6" key="1">
    <citation type="submission" date="2017-02" db="EMBL/GenBank/DDBJ databases">
        <authorList>
            <person name="Peterson S.W."/>
        </authorList>
    </citation>
    <scope>NUCLEOTIDE SEQUENCE [LARGE SCALE GENOMIC DNA]</scope>
    <source>
        <strain evidence="5 6">ATCC 700028</strain>
    </source>
</reference>
<dbReference type="CDD" id="cd00838">
    <property type="entry name" value="MPP_superfamily"/>
    <property type="match status" value="1"/>
</dbReference>
<accession>A0A1T4KKV9</accession>
<keyword evidence="6" id="KW-1185">Reference proteome</keyword>
<evidence type="ECO:0000256" key="4">
    <source>
        <dbReference type="HAMAP-Rule" id="MF_01854"/>
    </source>
</evidence>
<comment type="catalytic activity">
    <reaction evidence="4">
        <text>beta-D-fructose 1,6-bisphosphate + H2O = beta-D-fructose 6-phosphate + phosphate</text>
        <dbReference type="Rhea" id="RHEA:11064"/>
        <dbReference type="ChEBI" id="CHEBI:15377"/>
        <dbReference type="ChEBI" id="CHEBI:32966"/>
        <dbReference type="ChEBI" id="CHEBI:43474"/>
        <dbReference type="ChEBI" id="CHEBI:57634"/>
        <dbReference type="EC" id="3.1.3.11"/>
    </reaction>
</comment>